<dbReference type="InterPro" id="IPR004367">
    <property type="entry name" value="Cyclin_C-dom"/>
</dbReference>
<evidence type="ECO:0000259" key="8">
    <source>
        <dbReference type="SMART" id="SM01332"/>
    </source>
</evidence>
<dbReference type="PANTHER" id="PTHR10177">
    <property type="entry name" value="CYCLINS"/>
    <property type="match status" value="1"/>
</dbReference>
<keyword evidence="2" id="KW-0132">Cell division</keyword>
<proteinExistence type="inferred from homology"/>
<dbReference type="InterPro" id="IPR036915">
    <property type="entry name" value="Cyclin-like_sf"/>
</dbReference>
<dbReference type="GeneID" id="111308991"/>
<protein>
    <submittedName>
        <fullName evidence="10">G2/mitotic-specific cyclin C13-1-like</fullName>
    </submittedName>
</protein>
<keyword evidence="9" id="KW-1185">Reference proteome</keyword>
<dbReference type="PROSITE" id="PS00292">
    <property type="entry name" value="CYCLINS"/>
    <property type="match status" value="1"/>
</dbReference>
<dbReference type="Pfam" id="PF02984">
    <property type="entry name" value="Cyclin_C"/>
    <property type="match status" value="1"/>
</dbReference>
<feature type="compositionally biased region" description="Basic and acidic residues" evidence="6">
    <location>
        <begin position="60"/>
        <end position="82"/>
    </location>
</feature>
<feature type="region of interest" description="Disordered" evidence="6">
    <location>
        <begin position="40"/>
        <end position="82"/>
    </location>
</feature>
<dbReference type="GO" id="GO:0044772">
    <property type="term" value="P:mitotic cell cycle phase transition"/>
    <property type="evidence" value="ECO:0007669"/>
    <property type="project" value="InterPro"/>
</dbReference>
<accession>A0A6P6AF23</accession>
<dbReference type="InterPro" id="IPR013763">
    <property type="entry name" value="Cyclin-like_dom"/>
</dbReference>
<organism evidence="9 10">
    <name type="scientific">Durio zibethinus</name>
    <name type="common">Durian</name>
    <dbReference type="NCBI Taxonomy" id="66656"/>
    <lineage>
        <taxon>Eukaryota</taxon>
        <taxon>Viridiplantae</taxon>
        <taxon>Streptophyta</taxon>
        <taxon>Embryophyta</taxon>
        <taxon>Tracheophyta</taxon>
        <taxon>Spermatophyta</taxon>
        <taxon>Magnoliopsida</taxon>
        <taxon>eudicotyledons</taxon>
        <taxon>Gunneridae</taxon>
        <taxon>Pentapetalae</taxon>
        <taxon>rosids</taxon>
        <taxon>malvids</taxon>
        <taxon>Malvales</taxon>
        <taxon>Malvaceae</taxon>
        <taxon>Helicteroideae</taxon>
        <taxon>Durio</taxon>
    </lineage>
</organism>
<dbReference type="SUPFAM" id="SSF47954">
    <property type="entry name" value="Cyclin-like"/>
    <property type="match status" value="2"/>
</dbReference>
<evidence type="ECO:0000256" key="3">
    <source>
        <dbReference type="ARBA" id="ARBA00023127"/>
    </source>
</evidence>
<evidence type="ECO:0000256" key="5">
    <source>
        <dbReference type="RuleBase" id="RU000383"/>
    </source>
</evidence>
<comment type="similarity">
    <text evidence="1">Belongs to the cyclin family. Cyclin AB subfamily.</text>
</comment>
<dbReference type="PIRSF" id="PIRSF001771">
    <property type="entry name" value="Cyclin_A_B_D_E"/>
    <property type="match status" value="1"/>
</dbReference>
<dbReference type="FunFam" id="1.10.472.10:FF:000013">
    <property type="entry name" value="Cyclin A1"/>
    <property type="match status" value="1"/>
</dbReference>
<evidence type="ECO:0000256" key="4">
    <source>
        <dbReference type="ARBA" id="ARBA00023306"/>
    </source>
</evidence>
<feature type="region of interest" description="Disordered" evidence="6">
    <location>
        <begin position="1"/>
        <end position="28"/>
    </location>
</feature>
<keyword evidence="4" id="KW-0131">Cell cycle</keyword>
<dbReference type="InterPro" id="IPR046965">
    <property type="entry name" value="Cyclin_A/B-like"/>
</dbReference>
<dbReference type="AlphaFoldDB" id="A0A6P6AF23"/>
<evidence type="ECO:0000313" key="10">
    <source>
        <dbReference type="RefSeq" id="XP_022763464.1"/>
    </source>
</evidence>
<dbReference type="InterPro" id="IPR006671">
    <property type="entry name" value="Cyclin_N"/>
</dbReference>
<gene>
    <name evidence="10" type="primary">LOC111308991</name>
</gene>
<feature type="compositionally biased region" description="Polar residues" evidence="6">
    <location>
        <begin position="44"/>
        <end position="57"/>
    </location>
</feature>
<dbReference type="OrthoDB" id="5590282at2759"/>
<evidence type="ECO:0000256" key="6">
    <source>
        <dbReference type="SAM" id="MobiDB-lite"/>
    </source>
</evidence>
<dbReference type="SMART" id="SM00385">
    <property type="entry name" value="CYCLIN"/>
    <property type="match status" value="2"/>
</dbReference>
<evidence type="ECO:0000256" key="1">
    <source>
        <dbReference type="ARBA" id="ARBA00006955"/>
    </source>
</evidence>
<dbReference type="FunFam" id="1.10.472.10:FF:000167">
    <property type="entry name" value="Mitotic cyclin 6"/>
    <property type="match status" value="1"/>
</dbReference>
<dbReference type="Pfam" id="PF00134">
    <property type="entry name" value="Cyclin_N"/>
    <property type="match status" value="1"/>
</dbReference>
<evidence type="ECO:0000256" key="2">
    <source>
        <dbReference type="ARBA" id="ARBA00022618"/>
    </source>
</evidence>
<dbReference type="GO" id="GO:0016538">
    <property type="term" value="F:cyclin-dependent protein serine/threonine kinase regulator activity"/>
    <property type="evidence" value="ECO:0007669"/>
    <property type="project" value="InterPro"/>
</dbReference>
<feature type="domain" description="Cyclin-like" evidence="7">
    <location>
        <begin position="243"/>
        <end position="327"/>
    </location>
</feature>
<evidence type="ECO:0000259" key="7">
    <source>
        <dbReference type="SMART" id="SM00385"/>
    </source>
</evidence>
<dbReference type="Proteomes" id="UP000515121">
    <property type="component" value="Unplaced"/>
</dbReference>
<dbReference type="KEGG" id="dzi:111308991"/>
<dbReference type="Gene3D" id="1.10.472.10">
    <property type="entry name" value="Cyclin-like"/>
    <property type="match status" value="2"/>
</dbReference>
<dbReference type="RefSeq" id="XP_022763464.1">
    <property type="nucleotide sequence ID" value="XM_022907729.1"/>
</dbReference>
<evidence type="ECO:0000313" key="9">
    <source>
        <dbReference type="Proteomes" id="UP000515121"/>
    </source>
</evidence>
<dbReference type="GO" id="GO:0051301">
    <property type="term" value="P:cell division"/>
    <property type="evidence" value="ECO:0007669"/>
    <property type="project" value="UniProtKB-KW"/>
</dbReference>
<dbReference type="SMART" id="SM01332">
    <property type="entry name" value="Cyclin_C"/>
    <property type="match status" value="1"/>
</dbReference>
<sequence length="371" mass="43099">MEVDQENLVPLTRSSSQSKKRASVTHSFLLQPPLAKKRVVLGELTNSPDIGSDQNPKYRSKNERDPSSKTKPTCELKEENKQEPNDIVIDESFGDLNKCSYSSSIYDHLRSLEIEEKRRPLPNYMEEVQNDIKVNMREILMEWLLEVTEEYKLVSDTLYLTVSYIDRFLSSHAISRNKLQLLGVSCMLIASKYEEITPPHIDDFCYITDNSYTKEEVVEMEKDILKLLKFEIGTPTTRNFLRIIMRAAHEKCKYQDLQLEFLSCYLAELSLLDYGCLHFLPSIVASAAIFLSRFMIQPKTHPWSKALQCYSGYRPIDLKRCVLSIHALHLNRRGSSLRAVRKKYMQHKFKCVAMLSSPSEVPEWYFKDVDE</sequence>
<feature type="domain" description="Cyclin C-terminal" evidence="8">
    <location>
        <begin position="235"/>
        <end position="358"/>
    </location>
</feature>
<keyword evidence="3 5" id="KW-0195">Cyclin</keyword>
<dbReference type="CDD" id="cd20506">
    <property type="entry name" value="CYCLIN_AtCycA-like_rpt2"/>
    <property type="match status" value="1"/>
</dbReference>
<feature type="domain" description="Cyclin-like" evidence="7">
    <location>
        <begin position="142"/>
        <end position="226"/>
    </location>
</feature>
<name>A0A6P6AF23_DURZI</name>
<dbReference type="InterPro" id="IPR048258">
    <property type="entry name" value="Cyclins_cyclin-box"/>
</dbReference>
<reference evidence="10" key="1">
    <citation type="submission" date="2025-08" db="UniProtKB">
        <authorList>
            <consortium name="RefSeq"/>
        </authorList>
    </citation>
    <scope>IDENTIFICATION</scope>
    <source>
        <tissue evidence="10">Fruit stalk</tissue>
    </source>
</reference>
<dbReference type="InterPro" id="IPR039361">
    <property type="entry name" value="Cyclin"/>
</dbReference>